<gene>
    <name evidence="1" type="ORF">BDM02DRAFT_3116919</name>
</gene>
<dbReference type="EMBL" id="MU118031">
    <property type="protein sequence ID" value="KAF9647560.1"/>
    <property type="molecule type" value="Genomic_DNA"/>
</dbReference>
<name>A0ACB6ZCY8_THEGA</name>
<dbReference type="Proteomes" id="UP000886501">
    <property type="component" value="Unassembled WGS sequence"/>
</dbReference>
<reference evidence="1" key="2">
    <citation type="journal article" date="2020" name="Nat. Commun.">
        <title>Large-scale genome sequencing of mycorrhizal fungi provides insights into the early evolution of symbiotic traits.</title>
        <authorList>
            <person name="Miyauchi S."/>
            <person name="Kiss E."/>
            <person name="Kuo A."/>
            <person name="Drula E."/>
            <person name="Kohler A."/>
            <person name="Sanchez-Garcia M."/>
            <person name="Morin E."/>
            <person name="Andreopoulos B."/>
            <person name="Barry K.W."/>
            <person name="Bonito G."/>
            <person name="Buee M."/>
            <person name="Carver A."/>
            <person name="Chen C."/>
            <person name="Cichocki N."/>
            <person name="Clum A."/>
            <person name="Culley D."/>
            <person name="Crous P.W."/>
            <person name="Fauchery L."/>
            <person name="Girlanda M."/>
            <person name="Hayes R.D."/>
            <person name="Keri Z."/>
            <person name="LaButti K."/>
            <person name="Lipzen A."/>
            <person name="Lombard V."/>
            <person name="Magnuson J."/>
            <person name="Maillard F."/>
            <person name="Murat C."/>
            <person name="Nolan M."/>
            <person name="Ohm R.A."/>
            <person name="Pangilinan J."/>
            <person name="Pereira M.F."/>
            <person name="Perotto S."/>
            <person name="Peter M."/>
            <person name="Pfister S."/>
            <person name="Riley R."/>
            <person name="Sitrit Y."/>
            <person name="Stielow J.B."/>
            <person name="Szollosi G."/>
            <person name="Zifcakova L."/>
            <person name="Stursova M."/>
            <person name="Spatafora J.W."/>
            <person name="Tedersoo L."/>
            <person name="Vaario L.M."/>
            <person name="Yamada A."/>
            <person name="Yan M."/>
            <person name="Wang P."/>
            <person name="Xu J."/>
            <person name="Bruns T."/>
            <person name="Baldrian P."/>
            <person name="Vilgalys R."/>
            <person name="Dunand C."/>
            <person name="Henrissat B."/>
            <person name="Grigoriev I.V."/>
            <person name="Hibbett D."/>
            <person name="Nagy L.G."/>
            <person name="Martin F.M."/>
        </authorList>
    </citation>
    <scope>NUCLEOTIDE SEQUENCE</scope>
    <source>
        <strain evidence="1">P2</strain>
    </source>
</reference>
<proteinExistence type="predicted"/>
<sequence>MSNPVPLRAFIGGVGIALASHNLLLLNGSVFGISGFIHRCYRGAIEPAFSVGGFVLAGVAIGALRSAVPPSVLPNVNTFPIIATSGFLVGLGTKLSNGCTSGHMICGLSRLSPRSIAATLAFMLTGSITATIVHGESVSPPGALNWSLGSFASTFAIAQASSFLTSLYLYKTAPILQENSDGILPDLPTHRRLVSFLTAVQFGLCLHLTSLTVPSRVVQFLLTPFHHDFDPTLVFLALGALPVAAISYFYGRGEEKPRLGGKWTIPKGGVIDRRLLVGAALFGVGWGIQGLCPGPVLVNLGITAIQRHPTFWPLAGWLVSFVLGGVLAEKISP</sequence>
<protein>
    <submittedName>
        <fullName evidence="1">DUF395-domain-containing protein</fullName>
    </submittedName>
</protein>
<comment type="caution">
    <text evidence="1">The sequence shown here is derived from an EMBL/GenBank/DDBJ whole genome shotgun (WGS) entry which is preliminary data.</text>
</comment>
<reference evidence="1" key="1">
    <citation type="submission" date="2019-10" db="EMBL/GenBank/DDBJ databases">
        <authorList>
            <consortium name="DOE Joint Genome Institute"/>
            <person name="Kuo A."/>
            <person name="Miyauchi S."/>
            <person name="Kiss E."/>
            <person name="Drula E."/>
            <person name="Kohler A."/>
            <person name="Sanchez-Garcia M."/>
            <person name="Andreopoulos B."/>
            <person name="Barry K.W."/>
            <person name="Bonito G."/>
            <person name="Buee M."/>
            <person name="Carver A."/>
            <person name="Chen C."/>
            <person name="Cichocki N."/>
            <person name="Clum A."/>
            <person name="Culley D."/>
            <person name="Crous P.W."/>
            <person name="Fauchery L."/>
            <person name="Girlanda M."/>
            <person name="Hayes R."/>
            <person name="Keri Z."/>
            <person name="Labutti K."/>
            <person name="Lipzen A."/>
            <person name="Lombard V."/>
            <person name="Magnuson J."/>
            <person name="Maillard F."/>
            <person name="Morin E."/>
            <person name="Murat C."/>
            <person name="Nolan M."/>
            <person name="Ohm R."/>
            <person name="Pangilinan J."/>
            <person name="Pereira M."/>
            <person name="Perotto S."/>
            <person name="Peter M."/>
            <person name="Riley R."/>
            <person name="Sitrit Y."/>
            <person name="Stielow B."/>
            <person name="Szollosi G."/>
            <person name="Zifcakova L."/>
            <person name="Stursova M."/>
            <person name="Spatafora J.W."/>
            <person name="Tedersoo L."/>
            <person name="Vaario L.-M."/>
            <person name="Yamada A."/>
            <person name="Yan M."/>
            <person name="Wang P."/>
            <person name="Xu J."/>
            <person name="Bruns T."/>
            <person name="Baldrian P."/>
            <person name="Vilgalys R."/>
            <person name="Henrissat B."/>
            <person name="Grigoriev I.V."/>
            <person name="Hibbett D."/>
            <person name="Nagy L.G."/>
            <person name="Martin F.M."/>
        </authorList>
    </citation>
    <scope>NUCLEOTIDE SEQUENCE</scope>
    <source>
        <strain evidence="1">P2</strain>
    </source>
</reference>
<organism evidence="1 2">
    <name type="scientific">Thelephora ganbajun</name>
    <name type="common">Ganba fungus</name>
    <dbReference type="NCBI Taxonomy" id="370292"/>
    <lineage>
        <taxon>Eukaryota</taxon>
        <taxon>Fungi</taxon>
        <taxon>Dikarya</taxon>
        <taxon>Basidiomycota</taxon>
        <taxon>Agaricomycotina</taxon>
        <taxon>Agaricomycetes</taxon>
        <taxon>Thelephorales</taxon>
        <taxon>Thelephoraceae</taxon>
        <taxon>Thelephora</taxon>
    </lineage>
</organism>
<evidence type="ECO:0000313" key="1">
    <source>
        <dbReference type="EMBL" id="KAF9647560.1"/>
    </source>
</evidence>
<evidence type="ECO:0000313" key="2">
    <source>
        <dbReference type="Proteomes" id="UP000886501"/>
    </source>
</evidence>
<accession>A0ACB6ZCY8</accession>
<keyword evidence="2" id="KW-1185">Reference proteome</keyword>